<accession>A0A840S3S3</accession>
<protein>
    <submittedName>
        <fullName evidence="5">DNA-binding LytR/AlgR family response regulator</fullName>
    </submittedName>
</protein>
<dbReference type="OrthoDB" id="236568at2"/>
<dbReference type="GO" id="GO:0032993">
    <property type="term" value="C:protein-DNA complex"/>
    <property type="evidence" value="ECO:0007669"/>
    <property type="project" value="TreeGrafter"/>
</dbReference>
<keyword evidence="2" id="KW-0597">Phosphoprotein</keyword>
<dbReference type="Gene3D" id="3.40.50.2300">
    <property type="match status" value="1"/>
</dbReference>
<gene>
    <name evidence="5" type="ORF">HNQ51_001687</name>
</gene>
<dbReference type="Pfam" id="PF04397">
    <property type="entry name" value="LytTR"/>
    <property type="match status" value="1"/>
</dbReference>
<keyword evidence="6" id="KW-1185">Reference proteome</keyword>
<dbReference type="EMBL" id="JACHHO010000002">
    <property type="protein sequence ID" value="MBB5204373.1"/>
    <property type="molecule type" value="Genomic_DNA"/>
</dbReference>
<sequence length="254" mass="28318">MKPPTFTAVVAEDEDTLRQELIERLGQVWPELRIVAEAADGLTALRLVAAHRPSLVFLDIEMPGLNGLELARQLGQAGVGAQVVFVTAYDAHAIEAFEAGAHDYLLKPLSLARLLTTVTRLQQRLLQVQAPQPVLVPRRTDPQVAAAPLRWINASVGATVKLLTVDEVLYFQADTKYTRVVLADAEALIRKSLKELVDELDPQQFWQIHRSTLVNLSAIASASRDLRGRLHLRLKERPETLLVAESYAHRFKQM</sequence>
<dbReference type="GO" id="GO:0000156">
    <property type="term" value="F:phosphorelay response regulator activity"/>
    <property type="evidence" value="ECO:0007669"/>
    <property type="project" value="TreeGrafter"/>
</dbReference>
<evidence type="ECO:0000313" key="6">
    <source>
        <dbReference type="Proteomes" id="UP000554837"/>
    </source>
</evidence>
<dbReference type="PROSITE" id="PS50110">
    <property type="entry name" value="RESPONSE_REGULATORY"/>
    <property type="match status" value="1"/>
</dbReference>
<organism evidence="5 6">
    <name type="scientific">Inhella inkyongensis</name>
    <dbReference type="NCBI Taxonomy" id="392593"/>
    <lineage>
        <taxon>Bacteria</taxon>
        <taxon>Pseudomonadati</taxon>
        <taxon>Pseudomonadota</taxon>
        <taxon>Betaproteobacteria</taxon>
        <taxon>Burkholderiales</taxon>
        <taxon>Sphaerotilaceae</taxon>
        <taxon>Inhella</taxon>
    </lineage>
</organism>
<evidence type="ECO:0000259" key="3">
    <source>
        <dbReference type="PROSITE" id="PS50110"/>
    </source>
</evidence>
<dbReference type="PANTHER" id="PTHR48111:SF69">
    <property type="entry name" value="RESPONSE REGULATOR RECEIVER"/>
    <property type="match status" value="1"/>
</dbReference>
<name>A0A840S3S3_9BURK</name>
<dbReference type="GO" id="GO:0006355">
    <property type="term" value="P:regulation of DNA-templated transcription"/>
    <property type="evidence" value="ECO:0007669"/>
    <property type="project" value="TreeGrafter"/>
</dbReference>
<dbReference type="InterPro" id="IPR011006">
    <property type="entry name" value="CheY-like_superfamily"/>
</dbReference>
<dbReference type="InterPro" id="IPR039420">
    <property type="entry name" value="WalR-like"/>
</dbReference>
<dbReference type="SUPFAM" id="SSF52172">
    <property type="entry name" value="CheY-like"/>
    <property type="match status" value="1"/>
</dbReference>
<evidence type="ECO:0000256" key="2">
    <source>
        <dbReference type="PROSITE-ProRule" id="PRU00169"/>
    </source>
</evidence>
<keyword evidence="1 5" id="KW-0238">DNA-binding</keyword>
<evidence type="ECO:0000259" key="4">
    <source>
        <dbReference type="PROSITE" id="PS50930"/>
    </source>
</evidence>
<dbReference type="Pfam" id="PF00072">
    <property type="entry name" value="Response_reg"/>
    <property type="match status" value="1"/>
</dbReference>
<dbReference type="RefSeq" id="WP_138855942.1">
    <property type="nucleotide sequence ID" value="NZ_CP040709.1"/>
</dbReference>
<dbReference type="SMART" id="SM00448">
    <property type="entry name" value="REC"/>
    <property type="match status" value="1"/>
</dbReference>
<dbReference type="GO" id="GO:0005829">
    <property type="term" value="C:cytosol"/>
    <property type="evidence" value="ECO:0007669"/>
    <property type="project" value="TreeGrafter"/>
</dbReference>
<feature type="modified residue" description="4-aspartylphosphate" evidence="2">
    <location>
        <position position="59"/>
    </location>
</feature>
<feature type="domain" description="HTH LytTR-type" evidence="4">
    <location>
        <begin position="152"/>
        <end position="254"/>
    </location>
</feature>
<dbReference type="InterPro" id="IPR001789">
    <property type="entry name" value="Sig_transdc_resp-reg_receiver"/>
</dbReference>
<evidence type="ECO:0000313" key="5">
    <source>
        <dbReference type="EMBL" id="MBB5204373.1"/>
    </source>
</evidence>
<dbReference type="PROSITE" id="PS50930">
    <property type="entry name" value="HTH_LYTTR"/>
    <property type="match status" value="1"/>
</dbReference>
<dbReference type="AlphaFoldDB" id="A0A840S3S3"/>
<proteinExistence type="predicted"/>
<comment type="caution">
    <text evidence="5">The sequence shown here is derived from an EMBL/GenBank/DDBJ whole genome shotgun (WGS) entry which is preliminary data.</text>
</comment>
<dbReference type="InterPro" id="IPR007492">
    <property type="entry name" value="LytTR_DNA-bd_dom"/>
</dbReference>
<dbReference type="PANTHER" id="PTHR48111">
    <property type="entry name" value="REGULATOR OF RPOS"/>
    <property type="match status" value="1"/>
</dbReference>
<feature type="domain" description="Response regulatory" evidence="3">
    <location>
        <begin position="7"/>
        <end position="122"/>
    </location>
</feature>
<evidence type="ECO:0000256" key="1">
    <source>
        <dbReference type="ARBA" id="ARBA00023125"/>
    </source>
</evidence>
<reference evidence="5 6" key="1">
    <citation type="submission" date="2020-08" db="EMBL/GenBank/DDBJ databases">
        <title>Genomic Encyclopedia of Type Strains, Phase IV (KMG-IV): sequencing the most valuable type-strain genomes for metagenomic binning, comparative biology and taxonomic classification.</title>
        <authorList>
            <person name="Goeker M."/>
        </authorList>
    </citation>
    <scope>NUCLEOTIDE SEQUENCE [LARGE SCALE GENOMIC DNA]</scope>
    <source>
        <strain evidence="5 6">DSM 23958</strain>
    </source>
</reference>
<dbReference type="Gene3D" id="2.40.50.1020">
    <property type="entry name" value="LytTr DNA-binding domain"/>
    <property type="match status" value="1"/>
</dbReference>
<dbReference type="GO" id="GO:0000976">
    <property type="term" value="F:transcription cis-regulatory region binding"/>
    <property type="evidence" value="ECO:0007669"/>
    <property type="project" value="TreeGrafter"/>
</dbReference>
<dbReference type="SMART" id="SM00850">
    <property type="entry name" value="LytTR"/>
    <property type="match status" value="1"/>
</dbReference>
<dbReference type="Proteomes" id="UP000554837">
    <property type="component" value="Unassembled WGS sequence"/>
</dbReference>